<dbReference type="PANTHER" id="PTHR35983">
    <property type="entry name" value="UPF0166 PROTEIN TM_0021"/>
    <property type="match status" value="1"/>
</dbReference>
<evidence type="ECO:0000256" key="1">
    <source>
        <dbReference type="ARBA" id="ARBA00010554"/>
    </source>
</evidence>
<reference evidence="2 3" key="1">
    <citation type="submission" date="2018-07" db="EMBL/GenBank/DDBJ databases">
        <title>High-quality-draft genome sequence of Gaiella occulta.</title>
        <authorList>
            <person name="Severino R."/>
            <person name="Froufe H.J.C."/>
            <person name="Rainey F.A."/>
            <person name="Barroso C."/>
            <person name="Albuquerque L."/>
            <person name="Lobo-Da-Cunha A."/>
            <person name="Da Costa M.S."/>
            <person name="Egas C."/>
        </authorList>
    </citation>
    <scope>NUCLEOTIDE SEQUENCE [LARGE SCALE GENOMIC DNA]</scope>
    <source>
        <strain evidence="2 3">F2-233</strain>
    </source>
</reference>
<evidence type="ECO:0000313" key="3">
    <source>
        <dbReference type="Proteomes" id="UP000254134"/>
    </source>
</evidence>
<name>A0A7M2YZ14_9ACTN</name>
<comment type="caution">
    <text evidence="2">The sequence shown here is derived from an EMBL/GenBank/DDBJ whole genome shotgun (WGS) entry which is preliminary data.</text>
</comment>
<sequence length="358" mass="38720">MTADCLKLTVYFGERDRLDGHLVSDVLLDLYQRHGLRAAILVRGVEGFGIKHRLHTQRLLTLSEDMPLVTVAVDTRERIEAVLPDVQAVLCGGLVTLERARLVTDIDGAAPLPVERHDATKLTLTLGRQERVRGRPAHLWAVDVLRRHGVAGATVVVGVDGIVHGARRRARFFSANADVPLMVISVGAGSAIAAALAELGASLERPLLALERVRVCKRDGIVVGAPSHLPETDRSGLGVWQKLMVYAGEQARAGRHPLYIELIHRLRLEGAAGATAVRGTWGYSGDHAPHGDRLFAVRRRVPVIVSVVDRPEAARRWWGVIDALTTEAGLVTSEMVPAFRAVGPGLASGGLRLARLDL</sequence>
<dbReference type="EMBL" id="QQZY01000002">
    <property type="protein sequence ID" value="RDI75118.1"/>
    <property type="molecule type" value="Genomic_DNA"/>
</dbReference>
<dbReference type="AlphaFoldDB" id="A0A7M2YZ14"/>
<gene>
    <name evidence="2" type="ORF">Gocc_0916</name>
</gene>
<dbReference type="Gene3D" id="3.30.70.120">
    <property type="match status" value="3"/>
</dbReference>
<dbReference type="Pfam" id="PF02641">
    <property type="entry name" value="DUF190"/>
    <property type="match status" value="3"/>
</dbReference>
<keyword evidence="3" id="KW-1185">Reference proteome</keyword>
<accession>A0A7M2YZ14</accession>
<organism evidence="2 3">
    <name type="scientific">Gaiella occulta</name>
    <dbReference type="NCBI Taxonomy" id="1002870"/>
    <lineage>
        <taxon>Bacteria</taxon>
        <taxon>Bacillati</taxon>
        <taxon>Actinomycetota</taxon>
        <taxon>Thermoleophilia</taxon>
        <taxon>Gaiellales</taxon>
        <taxon>Gaiellaceae</taxon>
        <taxon>Gaiella</taxon>
    </lineage>
</organism>
<evidence type="ECO:0000313" key="2">
    <source>
        <dbReference type="EMBL" id="RDI75118.1"/>
    </source>
</evidence>
<dbReference type="InterPro" id="IPR015867">
    <property type="entry name" value="N-reg_PII/ATP_PRibTrfase_C"/>
</dbReference>
<dbReference type="SUPFAM" id="SSF54913">
    <property type="entry name" value="GlnB-like"/>
    <property type="match status" value="3"/>
</dbReference>
<protein>
    <submittedName>
        <fullName evidence="2">Nitrogen regulatory PII-like protein</fullName>
    </submittedName>
</protein>
<dbReference type="Proteomes" id="UP000254134">
    <property type="component" value="Unassembled WGS sequence"/>
</dbReference>
<proteinExistence type="inferred from homology"/>
<dbReference type="OrthoDB" id="9795599at2"/>
<comment type="similarity">
    <text evidence="1">Belongs to the UPF0166 family.</text>
</comment>
<dbReference type="InterPro" id="IPR011322">
    <property type="entry name" value="N-reg_PII-like_a/b"/>
</dbReference>
<dbReference type="InterPro" id="IPR003793">
    <property type="entry name" value="UPF0166"/>
</dbReference>
<dbReference type="RefSeq" id="WP_114795354.1">
    <property type="nucleotide sequence ID" value="NZ_QQZY01000002.1"/>
</dbReference>
<reference evidence="3" key="2">
    <citation type="journal article" date="2019" name="MicrobiologyOpen">
        <title>High-quality draft genome sequence of Gaiella occulta isolated from a 150 meter deep mineral water borehole and comparison with the genome sequences of other deep-branching lineages of the phylum Actinobacteria.</title>
        <authorList>
            <person name="Severino R."/>
            <person name="Froufe H.J.C."/>
            <person name="Barroso C."/>
            <person name="Albuquerque L."/>
            <person name="Lobo-da-Cunha A."/>
            <person name="da Costa M.S."/>
            <person name="Egas C."/>
        </authorList>
    </citation>
    <scope>NUCLEOTIDE SEQUENCE [LARGE SCALE GENOMIC DNA]</scope>
    <source>
        <strain evidence="3">F2-233</strain>
    </source>
</reference>
<dbReference type="PANTHER" id="PTHR35983:SF1">
    <property type="entry name" value="UPF0166 PROTEIN TM_0021"/>
    <property type="match status" value="1"/>
</dbReference>